<organism evidence="1">
    <name type="scientific">Arundo donax</name>
    <name type="common">Giant reed</name>
    <name type="synonym">Donax arundinaceus</name>
    <dbReference type="NCBI Taxonomy" id="35708"/>
    <lineage>
        <taxon>Eukaryota</taxon>
        <taxon>Viridiplantae</taxon>
        <taxon>Streptophyta</taxon>
        <taxon>Embryophyta</taxon>
        <taxon>Tracheophyta</taxon>
        <taxon>Spermatophyta</taxon>
        <taxon>Magnoliopsida</taxon>
        <taxon>Liliopsida</taxon>
        <taxon>Poales</taxon>
        <taxon>Poaceae</taxon>
        <taxon>PACMAD clade</taxon>
        <taxon>Arundinoideae</taxon>
        <taxon>Arundineae</taxon>
        <taxon>Arundo</taxon>
    </lineage>
</organism>
<protein>
    <submittedName>
        <fullName evidence="1">Uncharacterized protein</fullName>
    </submittedName>
</protein>
<dbReference type="AlphaFoldDB" id="A0A0A9HB96"/>
<evidence type="ECO:0000313" key="1">
    <source>
        <dbReference type="EMBL" id="JAE32091.1"/>
    </source>
</evidence>
<sequence>MALNDVLNVYQLMCDAKVVNGPLIHCQLLVGSCHNSIIN</sequence>
<name>A0A0A9HB96_ARUDO</name>
<reference evidence="1" key="1">
    <citation type="submission" date="2014-09" db="EMBL/GenBank/DDBJ databases">
        <authorList>
            <person name="Magalhaes I.L.F."/>
            <person name="Oliveira U."/>
            <person name="Santos F.R."/>
            <person name="Vidigal T.H.D.A."/>
            <person name="Brescovit A.D."/>
            <person name="Santos A.J."/>
        </authorList>
    </citation>
    <scope>NUCLEOTIDE SEQUENCE</scope>
    <source>
        <tissue evidence="1">Shoot tissue taken approximately 20 cm above the soil surface</tissue>
    </source>
</reference>
<dbReference type="EMBL" id="GBRH01165805">
    <property type="protein sequence ID" value="JAE32091.1"/>
    <property type="molecule type" value="Transcribed_RNA"/>
</dbReference>
<reference evidence="1" key="2">
    <citation type="journal article" date="2015" name="Data Brief">
        <title>Shoot transcriptome of the giant reed, Arundo donax.</title>
        <authorList>
            <person name="Barrero R.A."/>
            <person name="Guerrero F.D."/>
            <person name="Moolhuijzen P."/>
            <person name="Goolsby J.A."/>
            <person name="Tidwell J."/>
            <person name="Bellgard S.E."/>
            <person name="Bellgard M.I."/>
        </authorList>
    </citation>
    <scope>NUCLEOTIDE SEQUENCE</scope>
    <source>
        <tissue evidence="1">Shoot tissue taken approximately 20 cm above the soil surface</tissue>
    </source>
</reference>
<accession>A0A0A9HB96</accession>
<proteinExistence type="predicted"/>